<accession>A0A3N6PDL2</accession>
<organism evidence="1 2">
    <name type="scientific">Okeania hirsuta</name>
    <dbReference type="NCBI Taxonomy" id="1458930"/>
    <lineage>
        <taxon>Bacteria</taxon>
        <taxon>Bacillati</taxon>
        <taxon>Cyanobacteriota</taxon>
        <taxon>Cyanophyceae</taxon>
        <taxon>Oscillatoriophycideae</taxon>
        <taxon>Oscillatoriales</taxon>
        <taxon>Microcoleaceae</taxon>
        <taxon>Okeania</taxon>
    </lineage>
</organism>
<reference evidence="1 2" key="1">
    <citation type="journal article" date="2018" name="ACS Chem. Biol.">
        <title>Ketoreductase domain dysfunction expands chemodiversity: malyngamide biosynthesis in the cyanobacterium Okeania hirsuta.</title>
        <authorList>
            <person name="Moss N.A."/>
            <person name="Leao T."/>
            <person name="Rankin M."/>
            <person name="McCullough T.M."/>
            <person name="Qu P."/>
            <person name="Korobeynikov A."/>
            <person name="Smith J.L."/>
            <person name="Gerwick L."/>
            <person name="Gerwick W.H."/>
        </authorList>
    </citation>
    <scope>NUCLEOTIDE SEQUENCE [LARGE SCALE GENOMIC DNA]</scope>
    <source>
        <strain evidence="1 2">PAB10Feb10-1</strain>
    </source>
</reference>
<sequence length="60" mass="7020">MVRLSIEEARRKKEEARIKKEKVDSDSVRQATLCLQTPSNCKHRLDSRVLNPKEKDKLTI</sequence>
<evidence type="ECO:0000313" key="1">
    <source>
        <dbReference type="EMBL" id="RQH28507.1"/>
    </source>
</evidence>
<keyword evidence="2" id="KW-1185">Reference proteome</keyword>
<evidence type="ECO:0000313" key="2">
    <source>
        <dbReference type="Proteomes" id="UP000269154"/>
    </source>
</evidence>
<dbReference type="Proteomes" id="UP000269154">
    <property type="component" value="Unassembled WGS sequence"/>
</dbReference>
<name>A0A3N6PDL2_9CYAN</name>
<dbReference type="AlphaFoldDB" id="A0A3N6PDL2"/>
<gene>
    <name evidence="1" type="ORF">D5R40_25475</name>
</gene>
<comment type="caution">
    <text evidence="1">The sequence shown here is derived from an EMBL/GenBank/DDBJ whole genome shotgun (WGS) entry which is preliminary data.</text>
</comment>
<protein>
    <submittedName>
        <fullName evidence="1">Uncharacterized protein</fullName>
    </submittedName>
</protein>
<proteinExistence type="predicted"/>
<dbReference type="RefSeq" id="WP_124147055.1">
    <property type="nucleotide sequence ID" value="NZ_CAWOKI010000219.1"/>
</dbReference>
<dbReference type="EMBL" id="RCBY01000207">
    <property type="protein sequence ID" value="RQH28507.1"/>
    <property type="molecule type" value="Genomic_DNA"/>
</dbReference>